<dbReference type="Pfam" id="PF03767">
    <property type="entry name" value="Acid_phosphat_B"/>
    <property type="match status" value="1"/>
</dbReference>
<dbReference type="PANTHER" id="PTHR31284">
    <property type="entry name" value="ACID PHOSPHATASE-LIKE PROTEIN"/>
    <property type="match status" value="1"/>
</dbReference>
<dbReference type="InterPro" id="IPR005519">
    <property type="entry name" value="Acid_phosphat_B-like"/>
</dbReference>
<dbReference type="OrthoDB" id="59415at2759"/>
<sequence>MVARRHWSRSPSNDRSVAVEQIYVTRPPAAQLGPRGAHLERWAVRMGHHPEVDTLSGPNPKAGRAHASVLFFRPIPWCNHAFFSSIVEVTRSCHGGLLFPIKSTASGEAVPLAELGVRGRRRVPELARDGGGELNNARGWRTVPAPCVGYVTSYMTLGQYKRDLNSVMDQIAAYVDIIDADADADGLDAWVLDIDDTCLSNLLYYESKQFGAYDPSAFKMWASKGACPGICPVLELYDTLQYKGFKVFLLSGRDQETLATCTSQNLESEGFLGYERLIMRSPEYRGQSSSMFKSAMRKRLVEEDGYRIRGNVVGDQWSDLQIKPY</sequence>
<name>A0A8J5WLH3_ZIZPA</name>
<accession>A0A8J5WLH3</accession>
<dbReference type="AlphaFoldDB" id="A0A8J5WLH3"/>
<evidence type="ECO:0000313" key="1">
    <source>
        <dbReference type="EMBL" id="KAG8091218.1"/>
    </source>
</evidence>
<reference evidence="1" key="1">
    <citation type="journal article" date="2021" name="bioRxiv">
        <title>Whole Genome Assembly and Annotation of Northern Wild Rice, Zizania palustris L., Supports a Whole Genome Duplication in the Zizania Genus.</title>
        <authorList>
            <person name="Haas M."/>
            <person name="Kono T."/>
            <person name="Macchietto M."/>
            <person name="Millas R."/>
            <person name="McGilp L."/>
            <person name="Shao M."/>
            <person name="Duquette J."/>
            <person name="Hirsch C.N."/>
            <person name="Kimball J."/>
        </authorList>
    </citation>
    <scope>NUCLEOTIDE SEQUENCE</scope>
    <source>
        <tissue evidence="1">Fresh leaf tissue</tissue>
    </source>
</reference>
<dbReference type="Proteomes" id="UP000729402">
    <property type="component" value="Unassembled WGS sequence"/>
</dbReference>
<organism evidence="1 2">
    <name type="scientific">Zizania palustris</name>
    <name type="common">Northern wild rice</name>
    <dbReference type="NCBI Taxonomy" id="103762"/>
    <lineage>
        <taxon>Eukaryota</taxon>
        <taxon>Viridiplantae</taxon>
        <taxon>Streptophyta</taxon>
        <taxon>Embryophyta</taxon>
        <taxon>Tracheophyta</taxon>
        <taxon>Spermatophyta</taxon>
        <taxon>Magnoliopsida</taxon>
        <taxon>Liliopsida</taxon>
        <taxon>Poales</taxon>
        <taxon>Poaceae</taxon>
        <taxon>BOP clade</taxon>
        <taxon>Oryzoideae</taxon>
        <taxon>Oryzeae</taxon>
        <taxon>Zizaniinae</taxon>
        <taxon>Zizania</taxon>
    </lineage>
</organism>
<protein>
    <recommendedName>
        <fullName evidence="3">Acid phosphatase</fullName>
    </recommendedName>
</protein>
<proteinExistence type="predicted"/>
<comment type="caution">
    <text evidence="1">The sequence shown here is derived from an EMBL/GenBank/DDBJ whole genome shotgun (WGS) entry which is preliminary data.</text>
</comment>
<dbReference type="PANTHER" id="PTHR31284:SF9">
    <property type="entry name" value="HAD SUPERFAMILY, SUBFAMILY IIIB ACID PHOSPHATASE"/>
    <property type="match status" value="1"/>
</dbReference>
<evidence type="ECO:0000313" key="2">
    <source>
        <dbReference type="Proteomes" id="UP000729402"/>
    </source>
</evidence>
<reference evidence="1" key="2">
    <citation type="submission" date="2021-02" db="EMBL/GenBank/DDBJ databases">
        <authorList>
            <person name="Kimball J.A."/>
            <person name="Haas M.W."/>
            <person name="Macchietto M."/>
            <person name="Kono T."/>
            <person name="Duquette J."/>
            <person name="Shao M."/>
        </authorList>
    </citation>
    <scope>NUCLEOTIDE SEQUENCE</scope>
    <source>
        <tissue evidence="1">Fresh leaf tissue</tissue>
    </source>
</reference>
<dbReference type="EMBL" id="JAAALK010000081">
    <property type="protein sequence ID" value="KAG8091218.1"/>
    <property type="molecule type" value="Genomic_DNA"/>
</dbReference>
<keyword evidence="2" id="KW-1185">Reference proteome</keyword>
<evidence type="ECO:0008006" key="3">
    <source>
        <dbReference type="Google" id="ProtNLM"/>
    </source>
</evidence>
<gene>
    <name evidence="1" type="ORF">GUJ93_ZPchr0011g27113</name>
</gene>